<evidence type="ECO:0000313" key="1">
    <source>
        <dbReference type="EMBL" id="GAA4435404.1"/>
    </source>
</evidence>
<name>A0ABP8LTJ6_9BACT</name>
<evidence type="ECO:0000313" key="2">
    <source>
        <dbReference type="Proteomes" id="UP001501508"/>
    </source>
</evidence>
<keyword evidence="2" id="KW-1185">Reference proteome</keyword>
<dbReference type="EMBL" id="BAABEY010000012">
    <property type="protein sequence ID" value="GAA4435404.1"/>
    <property type="molecule type" value="Genomic_DNA"/>
</dbReference>
<dbReference type="Proteomes" id="UP001501508">
    <property type="component" value="Unassembled WGS sequence"/>
</dbReference>
<accession>A0ABP8LTJ6</accession>
<proteinExistence type="predicted"/>
<sequence>MSDIHFTENDGSFISQTEADELILKTRAFYKESEIKSTDYTHYQVFGKARLQQLLDEADSKCVAFKFHFVADEKLNNPRLVVMAVDENGNVLAGQVLAAGPSCPPKCFPPIPPDN</sequence>
<protein>
    <submittedName>
        <fullName evidence="1">Uncharacterized protein</fullName>
    </submittedName>
</protein>
<reference evidence="2" key="1">
    <citation type="journal article" date="2019" name="Int. J. Syst. Evol. Microbiol.">
        <title>The Global Catalogue of Microorganisms (GCM) 10K type strain sequencing project: providing services to taxonomists for standard genome sequencing and annotation.</title>
        <authorList>
            <consortium name="The Broad Institute Genomics Platform"/>
            <consortium name="The Broad Institute Genome Sequencing Center for Infectious Disease"/>
            <person name="Wu L."/>
            <person name="Ma J."/>
        </authorList>
    </citation>
    <scope>NUCLEOTIDE SEQUENCE [LARGE SCALE GENOMIC DNA]</scope>
    <source>
        <strain evidence="2">JCM 31920</strain>
    </source>
</reference>
<organism evidence="1 2">
    <name type="scientific">Ravibacter arvi</name>
    <dbReference type="NCBI Taxonomy" id="2051041"/>
    <lineage>
        <taxon>Bacteria</taxon>
        <taxon>Pseudomonadati</taxon>
        <taxon>Bacteroidota</taxon>
        <taxon>Cytophagia</taxon>
        <taxon>Cytophagales</taxon>
        <taxon>Spirosomataceae</taxon>
        <taxon>Ravibacter</taxon>
    </lineage>
</organism>
<gene>
    <name evidence="1" type="ORF">GCM10023091_11770</name>
</gene>
<dbReference type="RefSeq" id="WP_345027248.1">
    <property type="nucleotide sequence ID" value="NZ_BAABEY010000012.1"/>
</dbReference>
<comment type="caution">
    <text evidence="1">The sequence shown here is derived from an EMBL/GenBank/DDBJ whole genome shotgun (WGS) entry which is preliminary data.</text>
</comment>